<organism evidence="3 4">
    <name type="scientific">Stieleria varia</name>
    <dbReference type="NCBI Taxonomy" id="2528005"/>
    <lineage>
        <taxon>Bacteria</taxon>
        <taxon>Pseudomonadati</taxon>
        <taxon>Planctomycetota</taxon>
        <taxon>Planctomycetia</taxon>
        <taxon>Pirellulales</taxon>
        <taxon>Pirellulaceae</taxon>
        <taxon>Stieleria</taxon>
    </lineage>
</organism>
<evidence type="ECO:0000256" key="2">
    <source>
        <dbReference type="ARBA" id="ARBA00022737"/>
    </source>
</evidence>
<dbReference type="PANTHER" id="PTHR44019">
    <property type="entry name" value="WD REPEAT-CONTAINING PROTEIN 55"/>
    <property type="match status" value="1"/>
</dbReference>
<dbReference type="Pfam" id="PF00400">
    <property type="entry name" value="WD40"/>
    <property type="match status" value="1"/>
</dbReference>
<proteinExistence type="predicted"/>
<keyword evidence="4" id="KW-1185">Reference proteome</keyword>
<dbReference type="InterPro" id="IPR050505">
    <property type="entry name" value="WDR55/POC1"/>
</dbReference>
<dbReference type="OrthoDB" id="250387at2"/>
<dbReference type="EMBL" id="SJPN01000016">
    <property type="protein sequence ID" value="TWT91516.1"/>
    <property type="molecule type" value="Genomic_DNA"/>
</dbReference>
<reference evidence="3 4" key="1">
    <citation type="submission" date="2019-02" db="EMBL/GenBank/DDBJ databases">
        <title>Deep-cultivation of Planctomycetes and their phenomic and genomic characterization uncovers novel biology.</title>
        <authorList>
            <person name="Wiegand S."/>
            <person name="Jogler M."/>
            <person name="Boedeker C."/>
            <person name="Pinto D."/>
            <person name="Vollmers J."/>
            <person name="Rivas-Marin E."/>
            <person name="Kohn T."/>
            <person name="Peeters S.H."/>
            <person name="Heuer A."/>
            <person name="Rast P."/>
            <person name="Oberbeckmann S."/>
            <person name="Bunk B."/>
            <person name="Jeske O."/>
            <person name="Meyerdierks A."/>
            <person name="Storesund J.E."/>
            <person name="Kallscheuer N."/>
            <person name="Luecker S."/>
            <person name="Lage O.M."/>
            <person name="Pohl T."/>
            <person name="Merkel B.J."/>
            <person name="Hornburger P."/>
            <person name="Mueller R.-W."/>
            <person name="Bruemmer F."/>
            <person name="Labrenz M."/>
            <person name="Spormann A.M."/>
            <person name="Op Den Camp H."/>
            <person name="Overmann J."/>
            <person name="Amann R."/>
            <person name="Jetten M.S.M."/>
            <person name="Mascher T."/>
            <person name="Medema M.H."/>
            <person name="Devos D.P."/>
            <person name="Kaster A.-K."/>
            <person name="Ovreas L."/>
            <person name="Rohde M."/>
            <person name="Galperin M.Y."/>
            <person name="Jogler C."/>
        </authorList>
    </citation>
    <scope>NUCLEOTIDE SEQUENCE [LARGE SCALE GENOMIC DNA]</scope>
    <source>
        <strain evidence="3 4">Pla52n</strain>
    </source>
</reference>
<gene>
    <name evidence="3" type="ORF">Pla52n_66070</name>
</gene>
<keyword evidence="1" id="KW-0853">WD repeat</keyword>
<dbReference type="InterPro" id="IPR001680">
    <property type="entry name" value="WD40_rpt"/>
</dbReference>
<evidence type="ECO:0000256" key="1">
    <source>
        <dbReference type="ARBA" id="ARBA00022574"/>
    </source>
</evidence>
<dbReference type="InterPro" id="IPR036322">
    <property type="entry name" value="WD40_repeat_dom_sf"/>
</dbReference>
<evidence type="ECO:0000313" key="4">
    <source>
        <dbReference type="Proteomes" id="UP000320176"/>
    </source>
</evidence>
<dbReference type="InterPro" id="IPR015943">
    <property type="entry name" value="WD40/YVTN_repeat-like_dom_sf"/>
</dbReference>
<name>A0A5C5ZWK2_9BACT</name>
<dbReference type="PANTHER" id="PTHR44019:SF8">
    <property type="entry name" value="POC1 CENTRIOLAR PROTEIN HOMOLOG"/>
    <property type="match status" value="1"/>
</dbReference>
<sequence>MNKITLKESSRYKLPMGVLSATLLSDNDSLIAACMDGVYRSSLSKREQPRRLYTHDSYVSSVVALDDGVIVSASYDGNACWFDLNAEREIRRVKLHDFWSWDMAVSPDRTKLVSVTGQYLAGGYKYEPQPESEPSIRVVDALSGEILHSLPHVPSVQSVAVSSDNQFVAAGNLMGDIRVYRLQDGELVAKWTTADFTSWGIIKSHCFLGGIFSMQFTPDGKELLLAGMGPMQDPMAGNGKQLWQKWAWQETEPKLVDQTHEGDAGEGLMETLAIHPSGDYFAMGGRLRGGEWNVALFDLATGSRQAVLKTGCRVTQAIFREDGSELILVGSQGQPEKLKDGNFPDFGRVDVFAIG</sequence>
<dbReference type="Gene3D" id="2.130.10.10">
    <property type="entry name" value="YVTN repeat-like/Quinoprotein amine dehydrogenase"/>
    <property type="match status" value="2"/>
</dbReference>
<protein>
    <submittedName>
        <fullName evidence="3">WD domain, G-beta repeat</fullName>
    </submittedName>
</protein>
<dbReference type="SUPFAM" id="SSF50978">
    <property type="entry name" value="WD40 repeat-like"/>
    <property type="match status" value="1"/>
</dbReference>
<accession>A0A5C5ZWK2</accession>
<keyword evidence="2" id="KW-0677">Repeat</keyword>
<evidence type="ECO:0000313" key="3">
    <source>
        <dbReference type="EMBL" id="TWT91516.1"/>
    </source>
</evidence>
<dbReference type="AlphaFoldDB" id="A0A5C5ZWK2"/>
<comment type="caution">
    <text evidence="3">The sequence shown here is derived from an EMBL/GenBank/DDBJ whole genome shotgun (WGS) entry which is preliminary data.</text>
</comment>
<dbReference type="SMART" id="SM00320">
    <property type="entry name" value="WD40"/>
    <property type="match status" value="3"/>
</dbReference>
<dbReference type="Proteomes" id="UP000320176">
    <property type="component" value="Unassembled WGS sequence"/>
</dbReference>
<dbReference type="RefSeq" id="WP_146523499.1">
    <property type="nucleotide sequence ID" value="NZ_CP151726.1"/>
</dbReference>